<evidence type="ECO:0000313" key="1">
    <source>
        <dbReference type="EMBL" id="VAW45206.1"/>
    </source>
</evidence>
<accession>A0A3B0WL64</accession>
<dbReference type="EMBL" id="UOFB01000077">
    <property type="protein sequence ID" value="VAW45206.1"/>
    <property type="molecule type" value="Genomic_DNA"/>
</dbReference>
<sequence length="26" mass="3226">KPFQPVLTKHKEEDPWEESVFKEIHF</sequence>
<name>A0A3B0WL64_9ZZZZ</name>
<protein>
    <submittedName>
        <fullName evidence="1">Uncharacterized protein</fullName>
    </submittedName>
</protein>
<feature type="non-terminal residue" evidence="1">
    <location>
        <position position="1"/>
    </location>
</feature>
<gene>
    <name evidence="1" type="ORF">MNBD_GAMMA04-1913</name>
</gene>
<proteinExistence type="predicted"/>
<dbReference type="AlphaFoldDB" id="A0A3B0WL64"/>
<organism evidence="1">
    <name type="scientific">hydrothermal vent metagenome</name>
    <dbReference type="NCBI Taxonomy" id="652676"/>
    <lineage>
        <taxon>unclassified sequences</taxon>
        <taxon>metagenomes</taxon>
        <taxon>ecological metagenomes</taxon>
    </lineage>
</organism>
<reference evidence="1" key="1">
    <citation type="submission" date="2018-06" db="EMBL/GenBank/DDBJ databases">
        <authorList>
            <person name="Zhirakovskaya E."/>
        </authorList>
    </citation>
    <scope>NUCLEOTIDE SEQUENCE</scope>
</reference>